<dbReference type="EMBL" id="LNQL01000003">
    <property type="protein sequence ID" value="KSU48915.1"/>
    <property type="molecule type" value="Genomic_DNA"/>
</dbReference>
<keyword evidence="1" id="KW-1133">Transmembrane helix</keyword>
<name>A0A0V8GF69_9BACL</name>
<comment type="caution">
    <text evidence="2">The sequence shown here is derived from an EMBL/GenBank/DDBJ whole genome shotgun (WGS) entry which is preliminary data.</text>
</comment>
<keyword evidence="1" id="KW-0812">Transmembrane</keyword>
<reference evidence="2 3" key="1">
    <citation type="journal article" date="2015" name="Int. J. Syst. Evol. Microbiol.">
        <title>Exiguobacterium enclense sp. nov., isolated from sediment.</title>
        <authorList>
            <person name="Dastager S.G."/>
            <person name="Mawlankar R."/>
            <person name="Sonalkar V.V."/>
            <person name="Thorat M.N."/>
            <person name="Mual P."/>
            <person name="Verma A."/>
            <person name="Krishnamurthi S."/>
            <person name="Tang S.K."/>
            <person name="Li W.J."/>
        </authorList>
    </citation>
    <scope>NUCLEOTIDE SEQUENCE [LARGE SCALE GENOMIC DNA]</scope>
    <source>
        <strain evidence="2 3">NIO-1109</strain>
    </source>
</reference>
<dbReference type="PANTHER" id="PTHR34821:SF3">
    <property type="entry name" value="MEMBRANE PROTEIN"/>
    <property type="match status" value="1"/>
</dbReference>
<proteinExistence type="predicted"/>
<protein>
    <recommendedName>
        <fullName evidence="4">EamA-like transporter family protein</fullName>
    </recommendedName>
</protein>
<dbReference type="OrthoDB" id="9789346at2"/>
<evidence type="ECO:0000313" key="3">
    <source>
        <dbReference type="Proteomes" id="UP000053797"/>
    </source>
</evidence>
<evidence type="ECO:0008006" key="4">
    <source>
        <dbReference type="Google" id="ProtNLM"/>
    </source>
</evidence>
<keyword evidence="1" id="KW-0472">Membrane</keyword>
<feature type="transmembrane region" description="Helical" evidence="1">
    <location>
        <begin position="92"/>
        <end position="115"/>
    </location>
</feature>
<evidence type="ECO:0000256" key="1">
    <source>
        <dbReference type="SAM" id="Phobius"/>
    </source>
</evidence>
<dbReference type="Proteomes" id="UP000053797">
    <property type="component" value="Unassembled WGS sequence"/>
</dbReference>
<dbReference type="Pfam" id="PF04657">
    <property type="entry name" value="DMT_YdcZ"/>
    <property type="match status" value="1"/>
</dbReference>
<dbReference type="AlphaFoldDB" id="A0A0V8GF69"/>
<evidence type="ECO:0000313" key="2">
    <source>
        <dbReference type="EMBL" id="KSU48915.1"/>
    </source>
</evidence>
<dbReference type="GO" id="GO:0005886">
    <property type="term" value="C:plasma membrane"/>
    <property type="evidence" value="ECO:0007669"/>
    <property type="project" value="TreeGrafter"/>
</dbReference>
<dbReference type="InterPro" id="IPR006750">
    <property type="entry name" value="YdcZ"/>
</dbReference>
<sequence length="160" mass="17040">MIIGIVCAVLAGMLISLQTVLNARMSDAFGAWATTTLVFFVGFIGASVTYVLFRGGTIGQIQNVSPLYWFGGLVGVGVVFCVMRGIQLLGPSVAISVVLISQLSFALAVDTFGWFGLPQIDLSFGQLVGLAVMVCGIFVLKRYQVVAPEEKAKDQVERVS</sequence>
<feature type="transmembrane region" description="Helical" evidence="1">
    <location>
        <begin position="65"/>
        <end position="86"/>
    </location>
</feature>
<accession>A0A0V8GF69</accession>
<feature type="transmembrane region" description="Helical" evidence="1">
    <location>
        <begin position="32"/>
        <end position="53"/>
    </location>
</feature>
<feature type="transmembrane region" description="Helical" evidence="1">
    <location>
        <begin position="122"/>
        <end position="140"/>
    </location>
</feature>
<organism evidence="2 3">
    <name type="scientific">Exiguobacterium indicum</name>
    <dbReference type="NCBI Taxonomy" id="296995"/>
    <lineage>
        <taxon>Bacteria</taxon>
        <taxon>Bacillati</taxon>
        <taxon>Bacillota</taxon>
        <taxon>Bacilli</taxon>
        <taxon>Bacillales</taxon>
        <taxon>Bacillales Family XII. Incertae Sedis</taxon>
        <taxon>Exiguobacterium</taxon>
    </lineage>
</organism>
<gene>
    <name evidence="2" type="ORF">AS033_11350</name>
</gene>
<dbReference type="RefSeq" id="WP_058265578.1">
    <property type="nucleotide sequence ID" value="NZ_FMYN01000003.1"/>
</dbReference>
<dbReference type="PANTHER" id="PTHR34821">
    <property type="entry name" value="INNER MEMBRANE PROTEIN YDCZ"/>
    <property type="match status" value="1"/>
</dbReference>